<sequence>MIGLFNDCFPPIMDGVSVTTQNYAYWLNRKGEDVCVITPSANASSYDDTPYPVYRYVSMPIPKRKPYRMGFPYIDLPFYKQISNIPFTLMHAHCPFSSGELAMRIAHSRNVPVVATFHSKYRADFDRVIPSKLIVDLIIKRIVNFYNRADEVWIPQASVEETLREYGYKGKVEVVDNGNDFAGTFSETERNAFRQELGIDENTPLFLYVGQHILEKNLDFLLHAVALLKSMPFRMFFIGTGYASDELKELSKKLDISDRINFLGCITDRNILRKYYMAADLFLFPSLYDNAPLVVREAAALHTPSVLIDGSTAAAVIKDRTNGFLTGNSKEAFAGKIQLILKDKPLLEKVSLNASETLARPWKDIADEVSDRYASLIKRYHHQ</sequence>
<dbReference type="Proteomes" id="UP000784286">
    <property type="component" value="Unassembled WGS sequence"/>
</dbReference>
<dbReference type="Pfam" id="PF13439">
    <property type="entry name" value="Glyco_transf_4"/>
    <property type="match status" value="1"/>
</dbReference>
<dbReference type="Pfam" id="PF00534">
    <property type="entry name" value="Glycos_transf_1"/>
    <property type="match status" value="1"/>
</dbReference>
<accession>A0A948TLR5</accession>
<name>A0A948TLR5_9BACT</name>
<dbReference type="InterPro" id="IPR001296">
    <property type="entry name" value="Glyco_trans_1"/>
</dbReference>
<feature type="domain" description="Glycosyltransferase subfamily 4-like N-terminal" evidence="2">
    <location>
        <begin position="14"/>
        <end position="180"/>
    </location>
</feature>
<reference evidence="3" key="2">
    <citation type="submission" date="2021-04" db="EMBL/GenBank/DDBJ databases">
        <authorList>
            <person name="Gilroy R."/>
        </authorList>
    </citation>
    <scope>NUCLEOTIDE SEQUENCE</scope>
    <source>
        <strain evidence="3">8470</strain>
    </source>
</reference>
<dbReference type="InterPro" id="IPR028098">
    <property type="entry name" value="Glyco_trans_4-like_N"/>
</dbReference>
<dbReference type="AlphaFoldDB" id="A0A948TLR5"/>
<dbReference type="PANTHER" id="PTHR45947">
    <property type="entry name" value="SULFOQUINOVOSYL TRANSFERASE SQD2"/>
    <property type="match status" value="1"/>
</dbReference>
<evidence type="ECO:0000313" key="4">
    <source>
        <dbReference type="Proteomes" id="UP000784286"/>
    </source>
</evidence>
<organism evidence="3 4">
    <name type="scientific">Candidatus Phocaeicola excrementipullorum</name>
    <dbReference type="NCBI Taxonomy" id="2838731"/>
    <lineage>
        <taxon>Bacteria</taxon>
        <taxon>Pseudomonadati</taxon>
        <taxon>Bacteroidota</taxon>
        <taxon>Bacteroidia</taxon>
        <taxon>Bacteroidales</taxon>
        <taxon>Bacteroidaceae</taxon>
        <taxon>Phocaeicola</taxon>
    </lineage>
</organism>
<comment type="caution">
    <text evidence="3">The sequence shown here is derived from an EMBL/GenBank/DDBJ whole genome shotgun (WGS) entry which is preliminary data.</text>
</comment>
<dbReference type="PANTHER" id="PTHR45947:SF3">
    <property type="entry name" value="SULFOQUINOVOSYL TRANSFERASE SQD2"/>
    <property type="match status" value="1"/>
</dbReference>
<dbReference type="SUPFAM" id="SSF53756">
    <property type="entry name" value="UDP-Glycosyltransferase/glycogen phosphorylase"/>
    <property type="match status" value="1"/>
</dbReference>
<evidence type="ECO:0000259" key="2">
    <source>
        <dbReference type="Pfam" id="PF13439"/>
    </source>
</evidence>
<dbReference type="Gene3D" id="3.40.50.2000">
    <property type="entry name" value="Glycogen Phosphorylase B"/>
    <property type="match status" value="2"/>
</dbReference>
<dbReference type="EC" id="2.4.-.-" evidence="3"/>
<keyword evidence="3" id="KW-0808">Transferase</keyword>
<proteinExistence type="predicted"/>
<feature type="domain" description="Glycosyl transferase family 1" evidence="1">
    <location>
        <begin position="190"/>
        <end position="355"/>
    </location>
</feature>
<keyword evidence="3" id="KW-0328">Glycosyltransferase</keyword>
<reference evidence="3" key="1">
    <citation type="journal article" date="2021" name="PeerJ">
        <title>Extensive microbial diversity within the chicken gut microbiome revealed by metagenomics and culture.</title>
        <authorList>
            <person name="Gilroy R."/>
            <person name="Ravi A."/>
            <person name="Getino M."/>
            <person name="Pursley I."/>
            <person name="Horton D.L."/>
            <person name="Alikhan N.F."/>
            <person name="Baker D."/>
            <person name="Gharbi K."/>
            <person name="Hall N."/>
            <person name="Watson M."/>
            <person name="Adriaenssens E.M."/>
            <person name="Foster-Nyarko E."/>
            <person name="Jarju S."/>
            <person name="Secka A."/>
            <person name="Antonio M."/>
            <person name="Oren A."/>
            <person name="Chaudhuri R.R."/>
            <person name="La Ragione R."/>
            <person name="Hildebrand F."/>
            <person name="Pallen M.J."/>
        </authorList>
    </citation>
    <scope>NUCLEOTIDE SEQUENCE</scope>
    <source>
        <strain evidence="3">8470</strain>
    </source>
</reference>
<protein>
    <submittedName>
        <fullName evidence="3">Glycosyltransferase</fullName>
        <ecNumber evidence="3">2.4.-.-</ecNumber>
    </submittedName>
</protein>
<dbReference type="InterPro" id="IPR050194">
    <property type="entry name" value="Glycosyltransferase_grp1"/>
</dbReference>
<dbReference type="GO" id="GO:0016757">
    <property type="term" value="F:glycosyltransferase activity"/>
    <property type="evidence" value="ECO:0007669"/>
    <property type="project" value="UniProtKB-KW"/>
</dbReference>
<evidence type="ECO:0000259" key="1">
    <source>
        <dbReference type="Pfam" id="PF00534"/>
    </source>
</evidence>
<gene>
    <name evidence="3" type="ORF">H9928_02605</name>
</gene>
<evidence type="ECO:0000313" key="3">
    <source>
        <dbReference type="EMBL" id="MBU3855445.1"/>
    </source>
</evidence>
<dbReference type="EMBL" id="JAHLFJ010000027">
    <property type="protein sequence ID" value="MBU3855445.1"/>
    <property type="molecule type" value="Genomic_DNA"/>
</dbReference>